<reference evidence="2 3" key="1">
    <citation type="submission" date="2023-12" db="EMBL/GenBank/DDBJ databases">
        <title>Jeotgalibacillus haloalkaliphilus sp. nov., a novel salt-tolerant bacteria, isolated from the estuary of the Fenhe River into the Yellow River.</title>
        <authorList>
            <person name="Li Y."/>
        </authorList>
    </citation>
    <scope>NUCLEOTIDE SEQUENCE [LARGE SCALE GENOMIC DNA]</scope>
    <source>
        <strain evidence="2 3">HH7-29</strain>
    </source>
</reference>
<dbReference type="SMART" id="SM00530">
    <property type="entry name" value="HTH_XRE"/>
    <property type="match status" value="1"/>
</dbReference>
<name>A0ABU5KQ14_9BACL</name>
<evidence type="ECO:0000259" key="1">
    <source>
        <dbReference type="PROSITE" id="PS50943"/>
    </source>
</evidence>
<sequence>MKIHFTVEKIEAMLKAFNLSQTELSKRLGISQVYINQIIRGERNISTRVQKELNRVYGELLDRVKVFENQIS</sequence>
<dbReference type="InterPro" id="IPR010982">
    <property type="entry name" value="Lambda_DNA-bd_dom_sf"/>
</dbReference>
<dbReference type="PROSITE" id="PS50943">
    <property type="entry name" value="HTH_CROC1"/>
    <property type="match status" value="1"/>
</dbReference>
<dbReference type="EMBL" id="JAXQNN010000003">
    <property type="protein sequence ID" value="MDZ5712785.1"/>
    <property type="molecule type" value="Genomic_DNA"/>
</dbReference>
<dbReference type="SUPFAM" id="SSF47413">
    <property type="entry name" value="lambda repressor-like DNA-binding domains"/>
    <property type="match status" value="1"/>
</dbReference>
<organism evidence="2 3">
    <name type="scientific">Jeotgalibacillus haloalkalitolerans</name>
    <dbReference type="NCBI Taxonomy" id="3104292"/>
    <lineage>
        <taxon>Bacteria</taxon>
        <taxon>Bacillati</taxon>
        <taxon>Bacillota</taxon>
        <taxon>Bacilli</taxon>
        <taxon>Bacillales</taxon>
        <taxon>Caryophanaceae</taxon>
        <taxon>Jeotgalibacillus</taxon>
    </lineage>
</organism>
<proteinExistence type="predicted"/>
<keyword evidence="3" id="KW-1185">Reference proteome</keyword>
<dbReference type="CDD" id="cd00093">
    <property type="entry name" value="HTH_XRE"/>
    <property type="match status" value="1"/>
</dbReference>
<dbReference type="Gene3D" id="1.10.260.40">
    <property type="entry name" value="lambda repressor-like DNA-binding domains"/>
    <property type="match status" value="1"/>
</dbReference>
<protein>
    <submittedName>
        <fullName evidence="2">Helix-turn-helix transcriptional regulator</fullName>
    </submittedName>
</protein>
<comment type="caution">
    <text evidence="2">The sequence shown here is derived from an EMBL/GenBank/DDBJ whole genome shotgun (WGS) entry which is preliminary data.</text>
</comment>
<dbReference type="RefSeq" id="WP_322421765.1">
    <property type="nucleotide sequence ID" value="NZ_JAXQNN010000003.1"/>
</dbReference>
<dbReference type="Pfam" id="PF01381">
    <property type="entry name" value="HTH_3"/>
    <property type="match status" value="1"/>
</dbReference>
<evidence type="ECO:0000313" key="2">
    <source>
        <dbReference type="EMBL" id="MDZ5712785.1"/>
    </source>
</evidence>
<dbReference type="InterPro" id="IPR001387">
    <property type="entry name" value="Cro/C1-type_HTH"/>
</dbReference>
<evidence type="ECO:0000313" key="3">
    <source>
        <dbReference type="Proteomes" id="UP001292084"/>
    </source>
</evidence>
<gene>
    <name evidence="2" type="ORF">UFB30_11160</name>
</gene>
<accession>A0ABU5KQ14</accession>
<dbReference type="Proteomes" id="UP001292084">
    <property type="component" value="Unassembled WGS sequence"/>
</dbReference>
<feature type="domain" description="HTH cro/C1-type" evidence="1">
    <location>
        <begin position="10"/>
        <end position="64"/>
    </location>
</feature>